<dbReference type="Proteomes" id="UP000176938">
    <property type="component" value="Unassembled WGS sequence"/>
</dbReference>
<accession>A0A1F4RAP3</accession>
<comment type="caution">
    <text evidence="2">The sequence shown here is derived from an EMBL/GenBank/DDBJ whole genome shotgun (WGS) entry which is preliminary data.</text>
</comment>
<feature type="transmembrane region" description="Helical" evidence="1">
    <location>
        <begin position="9"/>
        <end position="26"/>
    </location>
</feature>
<evidence type="ECO:0000313" key="2">
    <source>
        <dbReference type="EMBL" id="OGC04593.1"/>
    </source>
</evidence>
<name>A0A1F4RAP3_UNCSA</name>
<keyword evidence="1" id="KW-1133">Transmembrane helix</keyword>
<dbReference type="AlphaFoldDB" id="A0A1F4RAP3"/>
<keyword evidence="1" id="KW-0812">Transmembrane</keyword>
<keyword evidence="1" id="KW-0472">Membrane</keyword>
<evidence type="ECO:0000313" key="3">
    <source>
        <dbReference type="Proteomes" id="UP000176938"/>
    </source>
</evidence>
<sequence>MKVSIGDRLLSAAAYLFGIPAMYIVLTKNRQRGYVGYHGAQAYLLWIIFVLIFFVTRIGIDLLWSLKYLPQLDYIERVAVIIMAIYALSRGWQSLLGKNLNIPH</sequence>
<proteinExistence type="predicted"/>
<gene>
    <name evidence="2" type="ORF">A3H38_02880</name>
</gene>
<dbReference type="EMBL" id="METP01000048">
    <property type="protein sequence ID" value="OGC04593.1"/>
    <property type="molecule type" value="Genomic_DNA"/>
</dbReference>
<protein>
    <submittedName>
        <fullName evidence="2">Uncharacterized protein</fullName>
    </submittedName>
</protein>
<organism evidence="2 3">
    <name type="scientific">candidate division WOR-1 bacterium RIFCSPLOWO2_02_FULL_46_20</name>
    <dbReference type="NCBI Taxonomy" id="1802567"/>
    <lineage>
        <taxon>Bacteria</taxon>
        <taxon>Bacillati</taxon>
        <taxon>Saganbacteria</taxon>
    </lineage>
</organism>
<evidence type="ECO:0000256" key="1">
    <source>
        <dbReference type="SAM" id="Phobius"/>
    </source>
</evidence>
<reference evidence="2 3" key="1">
    <citation type="journal article" date="2016" name="Nat. Commun.">
        <title>Thousands of microbial genomes shed light on interconnected biogeochemical processes in an aquifer system.</title>
        <authorList>
            <person name="Anantharaman K."/>
            <person name="Brown C.T."/>
            <person name="Hug L.A."/>
            <person name="Sharon I."/>
            <person name="Castelle C.J."/>
            <person name="Probst A.J."/>
            <person name="Thomas B.C."/>
            <person name="Singh A."/>
            <person name="Wilkins M.J."/>
            <person name="Karaoz U."/>
            <person name="Brodie E.L."/>
            <person name="Williams K.H."/>
            <person name="Hubbard S.S."/>
            <person name="Banfield J.F."/>
        </authorList>
    </citation>
    <scope>NUCLEOTIDE SEQUENCE [LARGE SCALE GENOMIC DNA]</scope>
</reference>